<keyword evidence="4 9" id="KW-0067">ATP-binding</keyword>
<dbReference type="STRING" id="104452.A0A0L7LSS3"/>
<dbReference type="Gene3D" id="3.40.50.620">
    <property type="entry name" value="HUPs"/>
    <property type="match status" value="3"/>
</dbReference>
<evidence type="ECO:0000256" key="8">
    <source>
        <dbReference type="ARBA" id="ARBA00030331"/>
    </source>
</evidence>
<feature type="domain" description="Methionyl/Valyl/Leucyl/Isoleucyl-tRNA synthetase anticodon-binding" evidence="10">
    <location>
        <begin position="457"/>
        <end position="613"/>
    </location>
</feature>
<accession>A0A0L7LSS3</accession>
<sequence length="621" mass="70404">AAKANLSLPQYCTNISNEYRDLFKEFNVGYTDFIRTTEERHKKAVAHFWCSACGNAFNDGVQCGVCKKHLDFGCAQLSEIGWRKLGSERRAAWKCPACRSVSPAPAAPAGAPEPASLETVLREVRDMRRQLIGLPTLIEDVKSIKDELKDLKSSCDFMNGRLDDFTTRVADMEKRNEVYFPDISVSRPSSRVHWAIRVPGDDDQSIYVWLDALINYLTVIGYPDDELMMARGRPWPADVHVVGKDILNIYWPAFLMAIRWPPPRRVLCHAHWTVDGAKMSKSLGNVVPPRSTPAGSAALRYLLLREGTMHADGSEYLMASRRPPRRVLCHAHWTVDGAKMSKSLGNVVPPRSTPAGSAALRYLLLREGTMHADGSEYLMASRRPPRRMLCHAHWTFDGANMSNETKLINTANSELADTLGNLASRCCGAALNPRGEFPPLHARELTAATRHEAAAALLHHVERLPEICHKHYSNYQFYKAVDAVIATLHLANLFFETNKPWELRKKPECQQELDVILHITMETLRIAGIILQPIIPDMCEKLLDKLQIPKDCRLWQHSETPSWKMEGVIYETKNIQSGKFVLFQRIYKDKVDVQKIVRDKKESQKIKKDVQKNKVLMDYKV</sequence>
<evidence type="ECO:0000313" key="12">
    <source>
        <dbReference type="EMBL" id="KOB78434.1"/>
    </source>
</evidence>
<dbReference type="PANTHER" id="PTHR43326">
    <property type="entry name" value="METHIONYL-TRNA SYNTHETASE"/>
    <property type="match status" value="1"/>
</dbReference>
<evidence type="ECO:0000313" key="13">
    <source>
        <dbReference type="Proteomes" id="UP000037510"/>
    </source>
</evidence>
<evidence type="ECO:0000256" key="4">
    <source>
        <dbReference type="ARBA" id="ARBA00022840"/>
    </source>
</evidence>
<dbReference type="Proteomes" id="UP000037510">
    <property type="component" value="Unassembled WGS sequence"/>
</dbReference>
<evidence type="ECO:0000256" key="3">
    <source>
        <dbReference type="ARBA" id="ARBA00022741"/>
    </source>
</evidence>
<dbReference type="EC" id="6.1.1.10" evidence="1"/>
<dbReference type="InterPro" id="IPR014729">
    <property type="entry name" value="Rossmann-like_a/b/a_fold"/>
</dbReference>
<keyword evidence="13" id="KW-1185">Reference proteome</keyword>
<comment type="similarity">
    <text evidence="9">Belongs to the class-I aminoacyl-tRNA synthetase family.</text>
</comment>
<evidence type="ECO:0000256" key="1">
    <source>
        <dbReference type="ARBA" id="ARBA00012838"/>
    </source>
</evidence>
<dbReference type="InterPro" id="IPR033911">
    <property type="entry name" value="MetRS_core"/>
</dbReference>
<evidence type="ECO:0000259" key="11">
    <source>
        <dbReference type="Pfam" id="PF09334"/>
    </source>
</evidence>
<dbReference type="InterPro" id="IPR009080">
    <property type="entry name" value="tRNAsynth_Ia_anticodon-bd"/>
</dbReference>
<keyword evidence="5 9" id="KW-0648">Protein biosynthesis</keyword>
<organism evidence="12 13">
    <name type="scientific">Operophtera brumata</name>
    <name type="common">Winter moth</name>
    <name type="synonym">Phalaena brumata</name>
    <dbReference type="NCBI Taxonomy" id="104452"/>
    <lineage>
        <taxon>Eukaryota</taxon>
        <taxon>Metazoa</taxon>
        <taxon>Ecdysozoa</taxon>
        <taxon>Arthropoda</taxon>
        <taxon>Hexapoda</taxon>
        <taxon>Insecta</taxon>
        <taxon>Pterygota</taxon>
        <taxon>Neoptera</taxon>
        <taxon>Endopterygota</taxon>
        <taxon>Lepidoptera</taxon>
        <taxon>Glossata</taxon>
        <taxon>Ditrysia</taxon>
        <taxon>Geometroidea</taxon>
        <taxon>Geometridae</taxon>
        <taxon>Larentiinae</taxon>
        <taxon>Operophtera</taxon>
    </lineage>
</organism>
<dbReference type="GO" id="GO:0004825">
    <property type="term" value="F:methionine-tRNA ligase activity"/>
    <property type="evidence" value="ECO:0007669"/>
    <property type="project" value="UniProtKB-EC"/>
</dbReference>
<evidence type="ECO:0000256" key="5">
    <source>
        <dbReference type="ARBA" id="ARBA00022917"/>
    </source>
</evidence>
<dbReference type="InterPro" id="IPR015413">
    <property type="entry name" value="Methionyl/Leucyl_tRNA_Synth"/>
</dbReference>
<feature type="domain" description="Methionyl/Leucyl tRNA synthetase" evidence="11">
    <location>
        <begin position="321"/>
        <end position="374"/>
    </location>
</feature>
<dbReference type="AlphaFoldDB" id="A0A0L7LSS3"/>
<dbReference type="InterPro" id="IPR023457">
    <property type="entry name" value="Met-tRNA_synth_2"/>
</dbReference>
<evidence type="ECO:0000256" key="6">
    <source>
        <dbReference type="ARBA" id="ARBA00023146"/>
    </source>
</evidence>
<dbReference type="Pfam" id="PF08264">
    <property type="entry name" value="Anticodon_1"/>
    <property type="match status" value="1"/>
</dbReference>
<dbReference type="SUPFAM" id="SSF57903">
    <property type="entry name" value="FYVE/PHD zinc finger"/>
    <property type="match status" value="1"/>
</dbReference>
<reference evidence="12 13" key="1">
    <citation type="journal article" date="2015" name="Genome Biol. Evol.">
        <title>The genome of winter moth (Operophtera brumata) provides a genomic perspective on sexual dimorphism and phenology.</title>
        <authorList>
            <person name="Derks M.F."/>
            <person name="Smit S."/>
            <person name="Salis L."/>
            <person name="Schijlen E."/>
            <person name="Bossers A."/>
            <person name="Mateman C."/>
            <person name="Pijl A.S."/>
            <person name="de Ridder D."/>
            <person name="Groenen M.A."/>
            <person name="Visser M.E."/>
            <person name="Megens H.J."/>
        </authorList>
    </citation>
    <scope>NUCLEOTIDE SEQUENCE [LARGE SCALE GENOMIC DNA]</scope>
    <source>
        <strain evidence="12">WM2013NL</strain>
        <tissue evidence="12">Head and thorax</tissue>
    </source>
</reference>
<evidence type="ECO:0000256" key="7">
    <source>
        <dbReference type="ARBA" id="ARBA00026124"/>
    </source>
</evidence>
<dbReference type="InterPro" id="IPR013155">
    <property type="entry name" value="M/V/L/I-tRNA-synth_anticd-bd"/>
</dbReference>
<dbReference type="InterPro" id="IPR011011">
    <property type="entry name" value="Znf_FYVE_PHD"/>
</dbReference>
<evidence type="ECO:0000259" key="10">
    <source>
        <dbReference type="Pfam" id="PF08264"/>
    </source>
</evidence>
<dbReference type="InterPro" id="IPR041872">
    <property type="entry name" value="Anticodon_Met"/>
</dbReference>
<gene>
    <name evidence="12" type="ORF">OBRU01_02389</name>
</gene>
<keyword evidence="6 9" id="KW-0030">Aminoacyl-tRNA synthetase</keyword>
<feature type="domain" description="Methionyl/Leucyl tRNA synthetase" evidence="11">
    <location>
        <begin position="1"/>
        <end position="313"/>
    </location>
</feature>
<keyword evidence="3 9" id="KW-0547">Nucleotide-binding</keyword>
<dbReference type="PRINTS" id="PR01041">
    <property type="entry name" value="TRNASYNTHMET"/>
</dbReference>
<dbReference type="PANTHER" id="PTHR43326:SF1">
    <property type="entry name" value="METHIONINE--TRNA LIGASE, MITOCHONDRIAL"/>
    <property type="match status" value="1"/>
</dbReference>
<dbReference type="CDD" id="cd07957">
    <property type="entry name" value="Anticodon_Ia_Met"/>
    <property type="match status" value="1"/>
</dbReference>
<proteinExistence type="inferred from homology"/>
<dbReference type="SUPFAM" id="SSF47323">
    <property type="entry name" value="Anticodon-binding domain of a subclass of class I aminoacyl-tRNA synthetases"/>
    <property type="match status" value="1"/>
</dbReference>
<name>A0A0L7LSS3_OPEBR</name>
<dbReference type="Gene3D" id="1.10.730.10">
    <property type="entry name" value="Isoleucyl-tRNA Synthetase, Domain 1"/>
    <property type="match status" value="1"/>
</dbReference>
<comment type="caution">
    <text evidence="12">The sequence shown here is derived from an EMBL/GenBank/DDBJ whole genome shotgun (WGS) entry which is preliminary data.</text>
</comment>
<feature type="non-terminal residue" evidence="12">
    <location>
        <position position="621"/>
    </location>
</feature>
<dbReference type="EMBL" id="JTDY01000176">
    <property type="protein sequence ID" value="KOB78434.1"/>
    <property type="molecule type" value="Genomic_DNA"/>
</dbReference>
<dbReference type="SUPFAM" id="SSF52374">
    <property type="entry name" value="Nucleotidylyl transferase"/>
    <property type="match status" value="2"/>
</dbReference>
<evidence type="ECO:0000256" key="2">
    <source>
        <dbReference type="ARBA" id="ARBA00022598"/>
    </source>
</evidence>
<dbReference type="Pfam" id="PF09334">
    <property type="entry name" value="tRNA-synt_1g"/>
    <property type="match status" value="2"/>
</dbReference>
<feature type="non-terminal residue" evidence="12">
    <location>
        <position position="1"/>
    </location>
</feature>
<keyword evidence="2 9" id="KW-0436">Ligase</keyword>
<dbReference type="GO" id="GO:0005524">
    <property type="term" value="F:ATP binding"/>
    <property type="evidence" value="ECO:0007669"/>
    <property type="project" value="UniProtKB-KW"/>
</dbReference>
<evidence type="ECO:0000256" key="9">
    <source>
        <dbReference type="RuleBase" id="RU363039"/>
    </source>
</evidence>
<dbReference type="GO" id="GO:0006431">
    <property type="term" value="P:methionyl-tRNA aminoacylation"/>
    <property type="evidence" value="ECO:0007669"/>
    <property type="project" value="InterPro"/>
</dbReference>
<protein>
    <recommendedName>
        <fullName evidence="7">Methionine--tRNA ligase, mitochondrial</fullName>
        <ecNumber evidence="1">6.1.1.10</ecNumber>
    </recommendedName>
    <alternativeName>
        <fullName evidence="8">Mitochondrial methionyl-tRNA synthetase</fullName>
    </alternativeName>
</protein>